<feature type="transmembrane region" description="Helical" evidence="9">
    <location>
        <begin position="6"/>
        <end position="22"/>
    </location>
</feature>
<dbReference type="EMBL" id="CP021376">
    <property type="protein sequence ID" value="ART80699.1"/>
    <property type="molecule type" value="Genomic_DNA"/>
</dbReference>
<evidence type="ECO:0000256" key="6">
    <source>
        <dbReference type="ARBA" id="ARBA00022989"/>
    </source>
</evidence>
<keyword evidence="2 9" id="KW-0813">Transport</keyword>
<dbReference type="KEGG" id="ocm:CBP12_11525"/>
<keyword evidence="3 9" id="KW-1003">Cell membrane</keyword>
<comment type="subcellular location">
    <subcellularLocation>
        <location evidence="1 9">Cell membrane</location>
        <topology evidence="1 9">Single-pass membrane protein</topology>
    </subcellularLocation>
</comment>
<dbReference type="Gene3D" id="1.20.5.3310">
    <property type="match status" value="1"/>
</dbReference>
<dbReference type="InterPro" id="IPR006312">
    <property type="entry name" value="TatA/E"/>
</dbReference>
<evidence type="ECO:0000256" key="9">
    <source>
        <dbReference type="HAMAP-Rule" id="MF_00236"/>
    </source>
</evidence>
<dbReference type="Pfam" id="PF02416">
    <property type="entry name" value="TatA_B_E"/>
    <property type="match status" value="1"/>
</dbReference>
<reference evidence="11" key="1">
    <citation type="submission" date="2017-05" db="EMBL/GenBank/DDBJ databases">
        <authorList>
            <person name="Sung H."/>
        </authorList>
    </citation>
    <scope>NUCLEOTIDE SEQUENCE [LARGE SCALE GENOMIC DNA]</scope>
    <source>
        <strain evidence="11">AMac2203</strain>
    </source>
</reference>
<evidence type="ECO:0000256" key="2">
    <source>
        <dbReference type="ARBA" id="ARBA00022448"/>
    </source>
</evidence>
<evidence type="ECO:0000256" key="7">
    <source>
        <dbReference type="ARBA" id="ARBA00023010"/>
    </source>
</evidence>
<evidence type="ECO:0000256" key="5">
    <source>
        <dbReference type="ARBA" id="ARBA00022927"/>
    </source>
</evidence>
<dbReference type="GO" id="GO:0043953">
    <property type="term" value="P:protein transport by the Tat complex"/>
    <property type="evidence" value="ECO:0007669"/>
    <property type="project" value="UniProtKB-UniRule"/>
</dbReference>
<evidence type="ECO:0000256" key="8">
    <source>
        <dbReference type="ARBA" id="ARBA00023136"/>
    </source>
</evidence>
<accession>A0A1Y0CZF9</accession>
<keyword evidence="7 9" id="KW-0811">Translocation</keyword>
<dbReference type="PANTHER" id="PTHR42982">
    <property type="entry name" value="SEC-INDEPENDENT PROTEIN TRANSLOCASE PROTEIN TATA"/>
    <property type="match status" value="1"/>
</dbReference>
<dbReference type="OrthoDB" id="7066617at2"/>
<evidence type="ECO:0000256" key="3">
    <source>
        <dbReference type="ARBA" id="ARBA00022475"/>
    </source>
</evidence>
<evidence type="ECO:0000313" key="11">
    <source>
        <dbReference type="Proteomes" id="UP000243793"/>
    </source>
</evidence>
<comment type="similarity">
    <text evidence="9">Belongs to the TatA/E family.</text>
</comment>
<comment type="subunit">
    <text evidence="9">The Tat system comprises two distinct complexes: a TatABC complex, containing multiple copies of TatA, TatB and TatC subunits, and a separate TatA complex, containing only TatA subunits. Substrates initially bind to the TatABC complex, which probably triggers association of the separate TatA complex to form the active translocon.</text>
</comment>
<dbReference type="PANTHER" id="PTHR42982:SF1">
    <property type="entry name" value="SEC-INDEPENDENT PROTEIN TRANSLOCASE PROTEIN TATA"/>
    <property type="match status" value="1"/>
</dbReference>
<keyword evidence="5 9" id="KW-0653">Protein transport</keyword>
<dbReference type="GO" id="GO:0033281">
    <property type="term" value="C:TAT protein transport complex"/>
    <property type="evidence" value="ECO:0007669"/>
    <property type="project" value="UniProtKB-UniRule"/>
</dbReference>
<dbReference type="GO" id="GO:0008320">
    <property type="term" value="F:protein transmembrane transporter activity"/>
    <property type="evidence" value="ECO:0007669"/>
    <property type="project" value="UniProtKB-UniRule"/>
</dbReference>
<evidence type="ECO:0000256" key="4">
    <source>
        <dbReference type="ARBA" id="ARBA00022692"/>
    </source>
</evidence>
<evidence type="ECO:0000256" key="1">
    <source>
        <dbReference type="ARBA" id="ARBA00004162"/>
    </source>
</evidence>
<proteinExistence type="inferred from homology"/>
<dbReference type="Proteomes" id="UP000243793">
    <property type="component" value="Chromosome"/>
</dbReference>
<dbReference type="NCBIfam" id="TIGR01411">
    <property type="entry name" value="tatAE"/>
    <property type="match status" value="1"/>
</dbReference>
<dbReference type="RefSeq" id="WP_086964567.1">
    <property type="nucleotide sequence ID" value="NZ_CP021376.1"/>
</dbReference>
<keyword evidence="4 9" id="KW-0812">Transmembrane</keyword>
<comment type="function">
    <text evidence="9">Part of the twin-arginine translocation (Tat) system that transports large folded proteins containing a characteristic twin-arginine motif in their signal peptide across membranes. TatA could form the protein-conducting channel of the Tat system.</text>
</comment>
<name>A0A1Y0CZF9_9GAMM</name>
<evidence type="ECO:0000313" key="10">
    <source>
        <dbReference type="EMBL" id="ART80699.1"/>
    </source>
</evidence>
<keyword evidence="8 9" id="KW-0472">Membrane</keyword>
<dbReference type="InterPro" id="IPR003369">
    <property type="entry name" value="TatA/B/E"/>
</dbReference>
<sequence length="88" mass="9914">MAGISIWQLLIVVLIVVLLFGTKKLRGLGTDLGSAVKGFKKAISDDEQDIAKDKQDADFEREALFDKKEQTDRFTAKDQEKTKDNDRV</sequence>
<dbReference type="AlphaFoldDB" id="A0A1Y0CZF9"/>
<keyword evidence="11" id="KW-1185">Reference proteome</keyword>
<organism evidence="10 11">
    <name type="scientific">Oceanisphaera avium</name>
    <dbReference type="NCBI Taxonomy" id="1903694"/>
    <lineage>
        <taxon>Bacteria</taxon>
        <taxon>Pseudomonadati</taxon>
        <taxon>Pseudomonadota</taxon>
        <taxon>Gammaproteobacteria</taxon>
        <taxon>Aeromonadales</taxon>
        <taxon>Aeromonadaceae</taxon>
        <taxon>Oceanisphaera</taxon>
    </lineage>
</organism>
<dbReference type="HAMAP" id="MF_00236">
    <property type="entry name" value="TatA_E"/>
    <property type="match status" value="1"/>
</dbReference>
<keyword evidence="6 9" id="KW-1133">Transmembrane helix</keyword>
<gene>
    <name evidence="9" type="primary">tatA</name>
    <name evidence="10" type="ORF">CBP12_11525</name>
</gene>
<protein>
    <recommendedName>
        <fullName evidence="9">Sec-independent protein translocase protein TatA</fullName>
    </recommendedName>
</protein>